<dbReference type="EMBL" id="LAHD01000250">
    <property type="protein sequence ID" value="PHJ90103.1"/>
    <property type="molecule type" value="Genomic_DNA"/>
</dbReference>
<organism evidence="1 2">
    <name type="scientific">Nostoc linckia z8</name>
    <dbReference type="NCBI Taxonomy" id="1628746"/>
    <lineage>
        <taxon>Bacteria</taxon>
        <taxon>Bacillati</taxon>
        <taxon>Cyanobacteriota</taxon>
        <taxon>Cyanophyceae</taxon>
        <taxon>Nostocales</taxon>
        <taxon>Nostocaceae</taxon>
        <taxon>Nostoc</taxon>
    </lineage>
</organism>
<comment type="caution">
    <text evidence="1">The sequence shown here is derived from an EMBL/GenBank/DDBJ whole genome shotgun (WGS) entry which is preliminary data.</text>
</comment>
<proteinExistence type="predicted"/>
<dbReference type="AlphaFoldDB" id="A0A9Q6EGS3"/>
<sequence>MSKPLGHYTSYTPGDGSYLESLQEHYGSMFEKISRREKLFLISGLASHLCVLEPGETRDEIYKLSVQLQIQLEESDQEGLLELFLISGLASHLCVLEPGETRDEIYKLSVQLQIQLEESDQEGLLEALIAQVRHE</sequence>
<dbReference type="Proteomes" id="UP000222310">
    <property type="component" value="Unassembled WGS sequence"/>
</dbReference>
<reference evidence="1 2" key="1">
    <citation type="submission" date="2015-02" db="EMBL/GenBank/DDBJ databases">
        <title>Nostoc linckia genome annotation.</title>
        <authorList>
            <person name="Zhou Z."/>
        </authorList>
    </citation>
    <scope>NUCLEOTIDE SEQUENCE [LARGE SCALE GENOMIC DNA]</scope>
    <source>
        <strain evidence="2">z8</strain>
    </source>
</reference>
<protein>
    <submittedName>
        <fullName evidence="1">Uncharacterized protein</fullName>
    </submittedName>
</protein>
<dbReference type="RefSeq" id="WP_099084384.1">
    <property type="nucleotide sequence ID" value="NZ_LAHD01000250.1"/>
</dbReference>
<evidence type="ECO:0000313" key="2">
    <source>
        <dbReference type="Proteomes" id="UP000222310"/>
    </source>
</evidence>
<evidence type="ECO:0000313" key="1">
    <source>
        <dbReference type="EMBL" id="PHJ90103.1"/>
    </source>
</evidence>
<gene>
    <name evidence="1" type="ORF">VF08_37505</name>
</gene>
<name>A0A9Q6EGS3_NOSLI</name>
<accession>A0A9Q6EGS3</accession>